<evidence type="ECO:0000313" key="1">
    <source>
        <dbReference type="EMBL" id="EEG76012.1"/>
    </source>
</evidence>
<evidence type="ECO:0000313" key="2">
    <source>
        <dbReference type="Proteomes" id="UP000006443"/>
    </source>
</evidence>
<accession>C0GKY2</accession>
<dbReference type="RefSeq" id="WP_008519273.1">
    <property type="nucleotide sequence ID" value="NZ_ACJM01000030.1"/>
</dbReference>
<keyword evidence="2" id="KW-1185">Reference proteome</keyword>
<sequence>MRSNIDYDVTLYVLSRQGLALNRTNNNASKQIGAIQIFSNEDQTA</sequence>
<proteinExistence type="predicted"/>
<protein>
    <submittedName>
        <fullName evidence="1">Uncharacterized protein</fullName>
    </submittedName>
</protein>
<reference evidence="1 2" key="1">
    <citation type="submission" date="2009-02" db="EMBL/GenBank/DDBJ databases">
        <title>Sequencing of the draft genome and assembly of Dethiobacter alkaliphilus AHT 1.</title>
        <authorList>
            <consortium name="US DOE Joint Genome Institute (JGI-PGF)"/>
            <person name="Lucas S."/>
            <person name="Copeland A."/>
            <person name="Lapidus A."/>
            <person name="Glavina del Rio T."/>
            <person name="Dalin E."/>
            <person name="Tice H."/>
            <person name="Bruce D."/>
            <person name="Goodwin L."/>
            <person name="Pitluck S."/>
            <person name="Larimer F."/>
            <person name="Land M.L."/>
            <person name="Hauser L."/>
            <person name="Muyzer G."/>
        </authorList>
    </citation>
    <scope>NUCLEOTIDE SEQUENCE [LARGE SCALE GENOMIC DNA]</scope>
    <source>
        <strain evidence="1 2">AHT 1</strain>
    </source>
</reference>
<dbReference type="Proteomes" id="UP000006443">
    <property type="component" value="Unassembled WGS sequence"/>
</dbReference>
<gene>
    <name evidence="1" type="ORF">DealDRAFT_3141</name>
</gene>
<dbReference type="AlphaFoldDB" id="C0GKY2"/>
<organism evidence="1 2">
    <name type="scientific">Dethiobacter alkaliphilus AHT 1</name>
    <dbReference type="NCBI Taxonomy" id="555088"/>
    <lineage>
        <taxon>Bacteria</taxon>
        <taxon>Bacillati</taxon>
        <taxon>Bacillota</taxon>
        <taxon>Dethiobacteria</taxon>
        <taxon>Dethiobacterales</taxon>
        <taxon>Dethiobacteraceae</taxon>
        <taxon>Dethiobacter</taxon>
    </lineage>
</organism>
<dbReference type="EMBL" id="ACJM01000030">
    <property type="protein sequence ID" value="EEG76012.1"/>
    <property type="molecule type" value="Genomic_DNA"/>
</dbReference>
<comment type="caution">
    <text evidence="1">The sequence shown here is derived from an EMBL/GenBank/DDBJ whole genome shotgun (WGS) entry which is preliminary data.</text>
</comment>
<name>C0GKY2_DETAL</name>